<feature type="compositionally biased region" description="Polar residues" evidence="12">
    <location>
        <begin position="1"/>
        <end position="12"/>
    </location>
</feature>
<dbReference type="OrthoDB" id="9808590at2"/>
<dbReference type="Pfam" id="PF00534">
    <property type="entry name" value="Glycos_transf_1"/>
    <property type="match status" value="1"/>
</dbReference>
<evidence type="ECO:0000256" key="10">
    <source>
        <dbReference type="ARBA" id="ARBA00031722"/>
    </source>
</evidence>
<dbReference type="GO" id="GO:0005978">
    <property type="term" value="P:glycogen biosynthetic process"/>
    <property type="evidence" value="ECO:0007669"/>
    <property type="project" value="UniProtKB-UniRule"/>
</dbReference>
<evidence type="ECO:0000256" key="1">
    <source>
        <dbReference type="ARBA" id="ARBA00001478"/>
    </source>
</evidence>
<evidence type="ECO:0000313" key="15">
    <source>
        <dbReference type="EMBL" id="RAO76191.1"/>
    </source>
</evidence>
<feature type="binding site" evidence="11">
    <location>
        <position position="50"/>
    </location>
    <ligand>
        <name>ADP-alpha-D-glucose</name>
        <dbReference type="ChEBI" id="CHEBI:57498"/>
    </ligand>
</feature>
<feature type="compositionally biased region" description="Basic and acidic residues" evidence="12">
    <location>
        <begin position="15"/>
        <end position="25"/>
    </location>
</feature>
<dbReference type="Gene3D" id="3.40.50.2000">
    <property type="entry name" value="Glycogen Phosphorylase B"/>
    <property type="match status" value="2"/>
</dbReference>
<keyword evidence="9 11" id="KW-0320">Glycogen biosynthesis</keyword>
<dbReference type="EC" id="2.4.1.21" evidence="5 11"/>
<reference evidence="15 16" key="1">
    <citation type="journal article" date="2018" name="Genet. Mol. Biol.">
        <title>The genome sequence of Dyella jiangningensis FCAV SCS01 from a lignocellulose-decomposing microbial consortium metagenome reveals potential for biotechnological applications.</title>
        <authorList>
            <person name="Desiderato J.G."/>
            <person name="Alvarenga D.O."/>
            <person name="Constancio M.T.L."/>
            <person name="Alves L.M.C."/>
            <person name="Varani A.M."/>
        </authorList>
    </citation>
    <scope>NUCLEOTIDE SEQUENCE [LARGE SCALE GENOMIC DNA]</scope>
    <source>
        <strain evidence="15 16">FCAV SCS01</strain>
    </source>
</reference>
<dbReference type="HAMAP" id="MF_00484">
    <property type="entry name" value="Glycogen_synth"/>
    <property type="match status" value="1"/>
</dbReference>
<gene>
    <name evidence="11" type="primary">glgA</name>
    <name evidence="15" type="ORF">CA260_10865</name>
</gene>
<dbReference type="InterPro" id="IPR001296">
    <property type="entry name" value="Glyco_trans_1"/>
</dbReference>
<sequence length="507" mass="55137">MTNAISFRNTPATKDATRRPTEHRSNRPSRPRHGQINALFVTTEMTDFVKTGGLGDVAAALPRALSRWHDVRVLIPGYPAVLERARSLRWVGWTQPFAGLPAARIGHMRTEDGLDVYVLRQPAMFERVGSPYVGPTGTDWTDNATRFALLSMAAAQIAMGTTGMDWCPDLLHLNDWPTALAAPYLQWGGRRVPSILTIHNLAHQGLFPATCRATLGIPMRATEADYHGQISFLRAGLMLADQVTTVSATYAEQIATPLHGMGLHALLHRRAAQGRLSGITNGIDGSWCLANDPALPQGDDRGADAVRLRARAQLRSELGLDEHEGPVFSFVARMVAQKGIDLVCEVGPQIVSAGGQLALIGVGDADMEAAVARLARRFRGRVAASIGFSEPLARRMFAGSDFLLMPSRFEPCGLSQMYAQTYGSLPIAHATGGLLDTIEDGVTGLLFSQPRATDLRQALQRAFRIYDETELLQAMRRAAMAQRHDWTGPARQYSALYAKAVAQRAAA</sequence>
<dbReference type="GO" id="GO:0009011">
    <property type="term" value="F:alpha-1,4-glucan glucosyltransferase (ADP-glucose donor) activity"/>
    <property type="evidence" value="ECO:0007669"/>
    <property type="project" value="UniProtKB-UniRule"/>
</dbReference>
<evidence type="ECO:0000259" key="13">
    <source>
        <dbReference type="Pfam" id="PF00534"/>
    </source>
</evidence>
<dbReference type="PANTHER" id="PTHR45825:SF8">
    <property type="entry name" value="GLYCOGEN SYNTHASE"/>
    <property type="match status" value="1"/>
</dbReference>
<comment type="similarity">
    <text evidence="4 11">Belongs to the glycosyltransferase 1 family. Bacterial/plant glycogen synthase subfamily.</text>
</comment>
<evidence type="ECO:0000256" key="4">
    <source>
        <dbReference type="ARBA" id="ARBA00010281"/>
    </source>
</evidence>
<evidence type="ECO:0000256" key="6">
    <source>
        <dbReference type="ARBA" id="ARBA00019935"/>
    </source>
</evidence>
<comment type="catalytic activity">
    <reaction evidence="1 11">
        <text>[(1-&gt;4)-alpha-D-glucosyl](n) + ADP-alpha-D-glucose = [(1-&gt;4)-alpha-D-glucosyl](n+1) + ADP + H(+)</text>
        <dbReference type="Rhea" id="RHEA:18189"/>
        <dbReference type="Rhea" id="RHEA-COMP:9584"/>
        <dbReference type="Rhea" id="RHEA-COMP:9587"/>
        <dbReference type="ChEBI" id="CHEBI:15378"/>
        <dbReference type="ChEBI" id="CHEBI:15444"/>
        <dbReference type="ChEBI" id="CHEBI:57498"/>
        <dbReference type="ChEBI" id="CHEBI:456216"/>
        <dbReference type="EC" id="2.4.1.21"/>
    </reaction>
</comment>
<comment type="pathway">
    <text evidence="3 11">Glycan biosynthesis; glycogen biosynthesis.</text>
</comment>
<comment type="caution">
    <text evidence="15">The sequence shown here is derived from an EMBL/GenBank/DDBJ whole genome shotgun (WGS) entry which is preliminary data.</text>
</comment>
<dbReference type="InterPro" id="IPR013534">
    <property type="entry name" value="Starch_synth_cat_dom"/>
</dbReference>
<dbReference type="UniPathway" id="UPA00164"/>
<organism evidence="15 16">
    <name type="scientific">Dyella jiangningensis</name>
    <dbReference type="NCBI Taxonomy" id="1379159"/>
    <lineage>
        <taxon>Bacteria</taxon>
        <taxon>Pseudomonadati</taxon>
        <taxon>Pseudomonadota</taxon>
        <taxon>Gammaproteobacteria</taxon>
        <taxon>Lysobacterales</taxon>
        <taxon>Rhodanobacteraceae</taxon>
        <taxon>Dyella</taxon>
    </lineage>
</organism>
<dbReference type="CDD" id="cd03791">
    <property type="entry name" value="GT5_Glycogen_synthase_DULL1-like"/>
    <property type="match status" value="1"/>
</dbReference>
<dbReference type="EMBL" id="NFZS01000002">
    <property type="protein sequence ID" value="RAO76191.1"/>
    <property type="molecule type" value="Genomic_DNA"/>
</dbReference>
<keyword evidence="7 11" id="KW-0328">Glycosyltransferase</keyword>
<comment type="function">
    <text evidence="2 11">Synthesizes alpha-1,4-glucan chains using ADP-glucose.</text>
</comment>
<dbReference type="NCBIfam" id="NF001899">
    <property type="entry name" value="PRK00654.1-2"/>
    <property type="match status" value="1"/>
</dbReference>
<evidence type="ECO:0000256" key="7">
    <source>
        <dbReference type="ARBA" id="ARBA00022676"/>
    </source>
</evidence>
<evidence type="ECO:0000256" key="9">
    <source>
        <dbReference type="ARBA" id="ARBA00023056"/>
    </source>
</evidence>
<dbReference type="Pfam" id="PF08323">
    <property type="entry name" value="Glyco_transf_5"/>
    <property type="match status" value="1"/>
</dbReference>
<evidence type="ECO:0000313" key="16">
    <source>
        <dbReference type="Proteomes" id="UP000248926"/>
    </source>
</evidence>
<dbReference type="SUPFAM" id="SSF53756">
    <property type="entry name" value="UDP-Glycosyltransferase/glycogen phosphorylase"/>
    <property type="match status" value="1"/>
</dbReference>
<dbReference type="GO" id="GO:0004373">
    <property type="term" value="F:alpha-1,4-glucan glucosyltransferase (UDP-glucose donor) activity"/>
    <property type="evidence" value="ECO:0007669"/>
    <property type="project" value="InterPro"/>
</dbReference>
<dbReference type="PANTHER" id="PTHR45825">
    <property type="entry name" value="GRANULE-BOUND STARCH SYNTHASE 1, CHLOROPLASTIC/AMYLOPLASTIC"/>
    <property type="match status" value="1"/>
</dbReference>
<name>A0A328P4F3_9GAMM</name>
<keyword evidence="8 11" id="KW-0808">Transferase</keyword>
<dbReference type="InterPro" id="IPR011835">
    <property type="entry name" value="GS/SS"/>
</dbReference>
<accession>A0A328P4F3</accession>
<feature type="domain" description="Glycosyl transferase family 1" evidence="13">
    <location>
        <begin position="323"/>
        <end position="479"/>
    </location>
</feature>
<feature type="region of interest" description="Disordered" evidence="12">
    <location>
        <begin position="1"/>
        <end position="34"/>
    </location>
</feature>
<feature type="domain" description="Starch synthase catalytic" evidence="14">
    <location>
        <begin position="39"/>
        <end position="268"/>
    </location>
</feature>
<evidence type="ECO:0000256" key="8">
    <source>
        <dbReference type="ARBA" id="ARBA00022679"/>
    </source>
</evidence>
<evidence type="ECO:0000256" key="2">
    <source>
        <dbReference type="ARBA" id="ARBA00002764"/>
    </source>
</evidence>
<evidence type="ECO:0000256" key="3">
    <source>
        <dbReference type="ARBA" id="ARBA00004964"/>
    </source>
</evidence>
<dbReference type="NCBIfam" id="TIGR02095">
    <property type="entry name" value="glgA"/>
    <property type="match status" value="1"/>
</dbReference>
<dbReference type="NCBIfam" id="NF001901">
    <property type="entry name" value="PRK00654.1-5"/>
    <property type="match status" value="1"/>
</dbReference>
<evidence type="ECO:0000256" key="12">
    <source>
        <dbReference type="SAM" id="MobiDB-lite"/>
    </source>
</evidence>
<protein>
    <recommendedName>
        <fullName evidence="6 11">Glycogen synthase</fullName>
        <ecNumber evidence="5 11">2.4.1.21</ecNumber>
    </recommendedName>
    <alternativeName>
        <fullName evidence="10 11">Starch [bacterial glycogen] synthase</fullName>
    </alternativeName>
</protein>
<dbReference type="Proteomes" id="UP000248926">
    <property type="component" value="Unassembled WGS sequence"/>
</dbReference>
<keyword evidence="16" id="KW-1185">Reference proteome</keyword>
<evidence type="ECO:0000256" key="11">
    <source>
        <dbReference type="HAMAP-Rule" id="MF_00484"/>
    </source>
</evidence>
<proteinExistence type="inferred from homology"/>
<dbReference type="RefSeq" id="WP_111983138.1">
    <property type="nucleotide sequence ID" value="NZ_NFZS01000002.1"/>
</dbReference>
<evidence type="ECO:0000259" key="14">
    <source>
        <dbReference type="Pfam" id="PF08323"/>
    </source>
</evidence>
<evidence type="ECO:0000256" key="5">
    <source>
        <dbReference type="ARBA" id="ARBA00012588"/>
    </source>
</evidence>
<dbReference type="AlphaFoldDB" id="A0A328P4F3"/>